<keyword evidence="2 6" id="KW-0812">Transmembrane</keyword>
<feature type="region of interest" description="Disordered" evidence="5">
    <location>
        <begin position="312"/>
        <end position="427"/>
    </location>
</feature>
<organism evidence="7 8">
    <name type="scientific">Paraglomus brasilianum</name>
    <dbReference type="NCBI Taxonomy" id="144538"/>
    <lineage>
        <taxon>Eukaryota</taxon>
        <taxon>Fungi</taxon>
        <taxon>Fungi incertae sedis</taxon>
        <taxon>Mucoromycota</taxon>
        <taxon>Glomeromycotina</taxon>
        <taxon>Glomeromycetes</taxon>
        <taxon>Paraglomerales</taxon>
        <taxon>Paraglomeraceae</taxon>
        <taxon>Paraglomus</taxon>
    </lineage>
</organism>
<name>A0A9N8ZCG6_9GLOM</name>
<dbReference type="GO" id="GO:0012505">
    <property type="term" value="C:endomembrane system"/>
    <property type="evidence" value="ECO:0007669"/>
    <property type="project" value="UniProtKB-SubCell"/>
</dbReference>
<evidence type="ECO:0000313" key="8">
    <source>
        <dbReference type="Proteomes" id="UP000789739"/>
    </source>
</evidence>
<dbReference type="InterPro" id="IPR018819">
    <property type="entry name" value="Nur1/Mug154"/>
</dbReference>
<evidence type="ECO:0000313" key="7">
    <source>
        <dbReference type="EMBL" id="CAG8490491.1"/>
    </source>
</evidence>
<comment type="caution">
    <text evidence="7">The sequence shown here is derived from an EMBL/GenBank/DDBJ whole genome shotgun (WGS) entry which is preliminary data.</text>
</comment>
<evidence type="ECO:0000256" key="3">
    <source>
        <dbReference type="ARBA" id="ARBA00022989"/>
    </source>
</evidence>
<proteinExistence type="predicted"/>
<dbReference type="OrthoDB" id="3363151at2759"/>
<dbReference type="Proteomes" id="UP000789739">
    <property type="component" value="Unassembled WGS sequence"/>
</dbReference>
<evidence type="ECO:0000256" key="6">
    <source>
        <dbReference type="SAM" id="Phobius"/>
    </source>
</evidence>
<dbReference type="Pfam" id="PF10332">
    <property type="entry name" value="DUF2418"/>
    <property type="match status" value="1"/>
</dbReference>
<keyword evidence="4 6" id="KW-0472">Membrane</keyword>
<dbReference type="GO" id="GO:0043007">
    <property type="term" value="P:maintenance of rDNA"/>
    <property type="evidence" value="ECO:0007669"/>
    <property type="project" value="TreeGrafter"/>
</dbReference>
<dbReference type="PANTHER" id="PTHR28293">
    <property type="entry name" value="NUCLEAR RIM PROTEIN 1"/>
    <property type="match status" value="1"/>
</dbReference>
<evidence type="ECO:0000256" key="1">
    <source>
        <dbReference type="ARBA" id="ARBA00004127"/>
    </source>
</evidence>
<reference evidence="7" key="1">
    <citation type="submission" date="2021-06" db="EMBL/GenBank/DDBJ databases">
        <authorList>
            <person name="Kallberg Y."/>
            <person name="Tangrot J."/>
            <person name="Rosling A."/>
        </authorList>
    </citation>
    <scope>NUCLEOTIDE SEQUENCE</scope>
    <source>
        <strain evidence="7">BR232B</strain>
    </source>
</reference>
<evidence type="ECO:0000256" key="5">
    <source>
        <dbReference type="SAM" id="MobiDB-lite"/>
    </source>
</evidence>
<feature type="transmembrane region" description="Helical" evidence="6">
    <location>
        <begin position="196"/>
        <end position="217"/>
    </location>
</feature>
<gene>
    <name evidence="7" type="ORF">PBRASI_LOCUS2078</name>
</gene>
<protein>
    <submittedName>
        <fullName evidence="7">7733_t:CDS:1</fullName>
    </submittedName>
</protein>
<feature type="region of interest" description="Disordered" evidence="5">
    <location>
        <begin position="1"/>
        <end position="21"/>
    </location>
</feature>
<evidence type="ECO:0000256" key="2">
    <source>
        <dbReference type="ARBA" id="ARBA00022692"/>
    </source>
</evidence>
<keyword evidence="8" id="KW-1185">Reference proteome</keyword>
<feature type="compositionally biased region" description="Polar residues" evidence="5">
    <location>
        <begin position="7"/>
        <end position="20"/>
    </location>
</feature>
<evidence type="ECO:0000256" key="4">
    <source>
        <dbReference type="ARBA" id="ARBA00023136"/>
    </source>
</evidence>
<feature type="compositionally biased region" description="Low complexity" evidence="5">
    <location>
        <begin position="403"/>
        <end position="419"/>
    </location>
</feature>
<dbReference type="AlphaFoldDB" id="A0A9N8ZCG6"/>
<feature type="transmembrane region" description="Helical" evidence="6">
    <location>
        <begin position="57"/>
        <end position="75"/>
    </location>
</feature>
<dbReference type="EMBL" id="CAJVPI010000153">
    <property type="protein sequence ID" value="CAG8490491.1"/>
    <property type="molecule type" value="Genomic_DNA"/>
</dbReference>
<feature type="transmembrane region" description="Helical" evidence="6">
    <location>
        <begin position="172"/>
        <end position="190"/>
    </location>
</feature>
<sequence length="427" mass="48033">MDLPHNVESTPDSPHKSQMPTRDRDSIWSRLAESLISLFLTFYEDLDLCEWDSFQRILAITLSVISNIFLMVFRLNARDDGFSWTEMGFFTASIINMIFLRACHKDYQLFSRPPWSKPNSDHARLVDIYPRNNRTTDSLIGAALAPLLDMFATTNNDDDQIWELRVWSPNTFYVSLFSYFPPTNIFIIHSMNTHNWPFLLVALIFTTSQACLLATLYSGYIKDKEVLYAESQIEYDSSFVKRKIFTLKADATTQTNQEVSWDYLYPKVDKFNVTGLVTGIPTGPVATTPSENGHFTGSLLNSRIVEHPSKTKGQNLEDFTDNPWADVNPGHANKVGSETPRTPGRSSNGTITGARRGFGTQSINTRNLGRSSRSNGNNNNNNALSSINGNSNHSPNVTKIVASPSISAPSSTFTTPTKPEMMTRRRR</sequence>
<feature type="compositionally biased region" description="Low complexity" evidence="5">
    <location>
        <begin position="364"/>
        <end position="392"/>
    </location>
</feature>
<dbReference type="GO" id="GO:0007096">
    <property type="term" value="P:regulation of exit from mitosis"/>
    <property type="evidence" value="ECO:0007669"/>
    <property type="project" value="TreeGrafter"/>
</dbReference>
<keyword evidence="3 6" id="KW-1133">Transmembrane helix</keyword>
<comment type="subcellular location">
    <subcellularLocation>
        <location evidence="1">Endomembrane system</location>
        <topology evidence="1">Multi-pass membrane protein</topology>
    </subcellularLocation>
</comment>
<accession>A0A9N8ZCG6</accession>
<dbReference type="PANTHER" id="PTHR28293:SF1">
    <property type="entry name" value="NUCLEAR RIM PROTEIN 1"/>
    <property type="match status" value="1"/>
</dbReference>